<evidence type="ECO:0000313" key="2">
    <source>
        <dbReference type="Proteomes" id="UP001565200"/>
    </source>
</evidence>
<evidence type="ECO:0000313" key="1">
    <source>
        <dbReference type="EMBL" id="MEY8245791.1"/>
    </source>
</evidence>
<comment type="caution">
    <text evidence="1">The sequence shown here is derived from an EMBL/GenBank/DDBJ whole genome shotgun (WGS) entry which is preliminary data.</text>
</comment>
<keyword evidence="2" id="KW-1185">Reference proteome</keyword>
<dbReference type="EMBL" id="JBCLPP010000023">
    <property type="protein sequence ID" value="MEY8245791.1"/>
    <property type="molecule type" value="Genomic_DNA"/>
</dbReference>
<dbReference type="Proteomes" id="UP001565200">
    <property type="component" value="Unassembled WGS sequence"/>
</dbReference>
<evidence type="ECO:0008006" key="3">
    <source>
        <dbReference type="Google" id="ProtNLM"/>
    </source>
</evidence>
<dbReference type="InterPro" id="IPR009003">
    <property type="entry name" value="Peptidase_S1_PA"/>
</dbReference>
<gene>
    <name evidence="1" type="ORF">AAK873_09225</name>
</gene>
<proteinExistence type="predicted"/>
<dbReference type="InterPro" id="IPR043504">
    <property type="entry name" value="Peptidase_S1_PA_chymotrypsin"/>
</dbReference>
<dbReference type="RefSeq" id="WP_369863515.1">
    <property type="nucleotide sequence ID" value="NZ_JBCLPP010000023.1"/>
</dbReference>
<reference evidence="1 2" key="1">
    <citation type="submission" date="2024-03" db="EMBL/GenBank/DDBJ databases">
        <title>Mouse gut bacterial collection (mGBC) of GemPharmatech.</title>
        <authorList>
            <person name="He Y."/>
            <person name="Dong L."/>
            <person name="Wu D."/>
            <person name="Gao X."/>
            <person name="Lin Z."/>
        </authorList>
    </citation>
    <scope>NUCLEOTIDE SEQUENCE [LARGE SCALE GENOMIC DNA]</scope>
    <source>
        <strain evidence="1 2">54-13</strain>
    </source>
</reference>
<accession>A0ABV4CYA8</accession>
<protein>
    <recommendedName>
        <fullName evidence="3">Serine protease</fullName>
    </recommendedName>
</protein>
<sequence length="369" mass="40320">MDAISSNRAFPVMEMACQEEANVINHQILDGLCLNSRSDNTNPIYPNYYGGSYIEPDGNLIIYIVGDSIYGTNAIKSITTNPIVKFKCCEYSYQSLINVLDEIYEAVKTAPKTVAKNVTAFGLNQKMNCVNVCLADISESRIDEFKQIYNNPSVSFLQMNEVEYQSTNVYPGNKLCLSSSTCNSYGSIGFRVREKSGSKRTGFVTAGHVIDKGESCFVDRNNVGLCVSSEIYGAKADAAFIVAEKTTTLQNYINGDTNAVLSTKTDQPGEGTLVNLWGAQSGHTWGYISNTKYYITKGGVVVTTDLVAAEYPSDEGDSGGVIYTYISSTGIRYTVGIHLGTASDPKTGKSYSIYSKADNVLNMFNLERY</sequence>
<name>A0ABV4CYA8_9BACT</name>
<organism evidence="1 2">
    <name type="scientific">Heminiphilus faecis</name>
    <dbReference type="NCBI Taxonomy" id="2601703"/>
    <lineage>
        <taxon>Bacteria</taxon>
        <taxon>Pseudomonadati</taxon>
        <taxon>Bacteroidota</taxon>
        <taxon>Bacteroidia</taxon>
        <taxon>Bacteroidales</taxon>
        <taxon>Muribaculaceae</taxon>
        <taxon>Heminiphilus</taxon>
    </lineage>
</organism>
<dbReference type="Gene3D" id="2.40.10.10">
    <property type="entry name" value="Trypsin-like serine proteases"/>
    <property type="match status" value="2"/>
</dbReference>
<dbReference type="SUPFAM" id="SSF50494">
    <property type="entry name" value="Trypsin-like serine proteases"/>
    <property type="match status" value="1"/>
</dbReference>